<dbReference type="Gene3D" id="3.20.20.30">
    <property type="entry name" value="Luciferase-like domain"/>
    <property type="match status" value="1"/>
</dbReference>
<dbReference type="SUPFAM" id="SSF51679">
    <property type="entry name" value="Bacterial luciferase-like"/>
    <property type="match status" value="1"/>
</dbReference>
<dbReference type="OrthoDB" id="9814695at2"/>
<evidence type="ECO:0000313" key="4">
    <source>
        <dbReference type="EMBL" id="ADG06006.1"/>
    </source>
</evidence>
<reference evidence="4 5" key="1">
    <citation type="journal article" date="2011" name="Stand. Genomic Sci.">
        <title>Complete genome sequence of the thermophilic, hydrogen-oxidizing Bacillus tusciae type strain (T2) and reclassification in the new genus, Kyrpidia gen. nov. as Kyrpidia tusciae comb. nov. and emendation of the family Alicyclobacillaceae da Costa and Rainey, 2010.</title>
        <authorList>
            <person name="Klenk H.P."/>
            <person name="Lapidus A."/>
            <person name="Chertkov O."/>
            <person name="Copeland A."/>
            <person name="Del Rio T.G."/>
            <person name="Nolan M."/>
            <person name="Lucas S."/>
            <person name="Chen F."/>
            <person name="Tice H."/>
            <person name="Cheng J.F."/>
            <person name="Han C."/>
            <person name="Bruce D."/>
            <person name="Goodwin L."/>
            <person name="Pitluck S."/>
            <person name="Pati A."/>
            <person name="Ivanova N."/>
            <person name="Mavromatis K."/>
            <person name="Daum C."/>
            <person name="Chen A."/>
            <person name="Palaniappan K."/>
            <person name="Chang Y.J."/>
            <person name="Land M."/>
            <person name="Hauser L."/>
            <person name="Jeffries C.D."/>
            <person name="Detter J.C."/>
            <person name="Rohde M."/>
            <person name="Abt B."/>
            <person name="Pukall R."/>
            <person name="Goker M."/>
            <person name="Bristow J."/>
            <person name="Markowitz V."/>
            <person name="Hugenholtz P."/>
            <person name="Eisen J.A."/>
        </authorList>
    </citation>
    <scope>NUCLEOTIDE SEQUENCE [LARGE SCALE GENOMIC DNA]</scope>
    <source>
        <strain evidence="4 5">DSM 2912</strain>
    </source>
</reference>
<dbReference type="GO" id="GO:0004497">
    <property type="term" value="F:monooxygenase activity"/>
    <property type="evidence" value="ECO:0007669"/>
    <property type="project" value="UniProtKB-KW"/>
</dbReference>
<dbReference type="RefSeq" id="WP_013075296.1">
    <property type="nucleotide sequence ID" value="NC_014098.1"/>
</dbReference>
<evidence type="ECO:0000256" key="1">
    <source>
        <dbReference type="ARBA" id="ARBA00023002"/>
    </source>
</evidence>
<gene>
    <name evidence="4" type="ordered locus">Btus_1281</name>
</gene>
<dbReference type="GO" id="GO:0005829">
    <property type="term" value="C:cytosol"/>
    <property type="evidence" value="ECO:0007669"/>
    <property type="project" value="TreeGrafter"/>
</dbReference>
<dbReference type="InterPro" id="IPR050766">
    <property type="entry name" value="Bact_Lucif_Oxidored"/>
</dbReference>
<dbReference type="HOGENOM" id="CLU_027853_3_0_9"/>
<dbReference type="eggNOG" id="COG2141">
    <property type="taxonomic scope" value="Bacteria"/>
</dbReference>
<dbReference type="KEGG" id="bts:Btus_1281"/>
<evidence type="ECO:0000256" key="2">
    <source>
        <dbReference type="ARBA" id="ARBA00023033"/>
    </source>
</evidence>
<proteinExistence type="predicted"/>
<dbReference type="PANTHER" id="PTHR30137">
    <property type="entry name" value="LUCIFERASE-LIKE MONOOXYGENASE"/>
    <property type="match status" value="1"/>
</dbReference>
<dbReference type="InterPro" id="IPR036661">
    <property type="entry name" value="Luciferase-like_sf"/>
</dbReference>
<name>D5WXU7_KYRT2</name>
<dbReference type="AlphaFoldDB" id="D5WXU7"/>
<dbReference type="EMBL" id="CP002017">
    <property type="protein sequence ID" value="ADG06006.1"/>
    <property type="molecule type" value="Genomic_DNA"/>
</dbReference>
<keyword evidence="5" id="KW-1185">Reference proteome</keyword>
<organism evidence="4 5">
    <name type="scientific">Kyrpidia tusciae (strain DSM 2912 / NBRC 15312 / T2)</name>
    <name type="common">Bacillus tusciae</name>
    <dbReference type="NCBI Taxonomy" id="562970"/>
    <lineage>
        <taxon>Bacteria</taxon>
        <taxon>Bacillati</taxon>
        <taxon>Bacillota</taxon>
        <taxon>Bacilli</taxon>
        <taxon>Bacillales</taxon>
        <taxon>Alicyclobacillaceae</taxon>
        <taxon>Kyrpidia</taxon>
    </lineage>
</organism>
<dbReference type="InterPro" id="IPR011251">
    <property type="entry name" value="Luciferase-like_dom"/>
</dbReference>
<dbReference type="STRING" id="562970.Btus_1281"/>
<evidence type="ECO:0000313" key="5">
    <source>
        <dbReference type="Proteomes" id="UP000002368"/>
    </source>
</evidence>
<dbReference type="GO" id="GO:0016705">
    <property type="term" value="F:oxidoreductase activity, acting on paired donors, with incorporation or reduction of molecular oxygen"/>
    <property type="evidence" value="ECO:0007669"/>
    <property type="project" value="InterPro"/>
</dbReference>
<keyword evidence="1" id="KW-0560">Oxidoreductase</keyword>
<dbReference type="Proteomes" id="UP000002368">
    <property type="component" value="Chromosome"/>
</dbReference>
<sequence>MKFVLFYLPTVGTKAQFEKGMAGINNQNYQNMLRQISAQVRAADEMGFYAVAFTEHHFHIEGFEASNNPLLLDLYMAMQTKYIKVTQLANVLTFQNPIRLAEDIAMIDHMTRGRIIVGIARGYQKRWADTLGQLYHVGATLSDKSEMDIRNRRIFEEHYRIMIKAWTEDTFRYEGEWWKIPPDDVDFNHEAVRKYGRGIDERGKVVEIGIAPKPYQKPYPPIWQPFSFSEETFRFCGREGIVPFMLNTDETAIRNLMTAYYDEAAKVGRQYSWGQNIGIFRDVLVAKTDEEAHQWASIGNGFVWPMWFGGLGFDEALRRQGESGSLRCQYPELVERGFEYVGSPDTVNRYIEDLVKKFNPEYLLMWQYPGLVPHEEQMRSLELFATEVMPNWMD</sequence>
<keyword evidence="2" id="KW-0503">Monooxygenase</keyword>
<feature type="domain" description="Luciferase-like" evidence="3">
    <location>
        <begin position="27"/>
        <end position="322"/>
    </location>
</feature>
<evidence type="ECO:0000259" key="3">
    <source>
        <dbReference type="Pfam" id="PF00296"/>
    </source>
</evidence>
<protein>
    <submittedName>
        <fullName evidence="4">Luciferase-like, subgroup</fullName>
    </submittedName>
</protein>
<accession>D5WXU7</accession>
<dbReference type="PANTHER" id="PTHR30137:SF8">
    <property type="entry name" value="BLR5498 PROTEIN"/>
    <property type="match status" value="1"/>
</dbReference>
<dbReference type="Pfam" id="PF00296">
    <property type="entry name" value="Bac_luciferase"/>
    <property type="match status" value="1"/>
</dbReference>